<feature type="region of interest" description="Disordered" evidence="1">
    <location>
        <begin position="125"/>
        <end position="144"/>
    </location>
</feature>
<protein>
    <recommendedName>
        <fullName evidence="4">C2H2-type domain-containing protein</fullName>
    </recommendedName>
</protein>
<feature type="region of interest" description="Disordered" evidence="1">
    <location>
        <begin position="149"/>
        <end position="221"/>
    </location>
</feature>
<evidence type="ECO:0000256" key="1">
    <source>
        <dbReference type="SAM" id="MobiDB-lite"/>
    </source>
</evidence>
<keyword evidence="3" id="KW-1185">Reference proteome</keyword>
<proteinExistence type="predicted"/>
<organism evidence="2 3">
    <name type="scientific">Nomascus leucogenys</name>
    <name type="common">Northern white-cheeked gibbon</name>
    <name type="synonym">Hylobates leucogenys</name>
    <dbReference type="NCBI Taxonomy" id="61853"/>
    <lineage>
        <taxon>Eukaryota</taxon>
        <taxon>Metazoa</taxon>
        <taxon>Chordata</taxon>
        <taxon>Craniata</taxon>
        <taxon>Vertebrata</taxon>
        <taxon>Euteleostomi</taxon>
        <taxon>Mammalia</taxon>
        <taxon>Eutheria</taxon>
        <taxon>Euarchontoglires</taxon>
        <taxon>Primates</taxon>
        <taxon>Haplorrhini</taxon>
        <taxon>Catarrhini</taxon>
        <taxon>Hylobatidae</taxon>
        <taxon>Nomascus</taxon>
    </lineage>
</organism>
<dbReference type="Ensembl" id="ENSNLET00000020807.2">
    <property type="protein sequence ID" value="ENSNLEP00000019810.2"/>
    <property type="gene ID" value="ENSNLEG00000016336.2"/>
</dbReference>
<dbReference type="FunCoup" id="G1S2S2">
    <property type="interactions" value="6"/>
</dbReference>
<evidence type="ECO:0000313" key="2">
    <source>
        <dbReference type="Ensembl" id="ENSNLEP00000019810.2"/>
    </source>
</evidence>
<dbReference type="GeneTree" id="ENSGT00530000067643"/>
<dbReference type="EMBL" id="ADFV01124682">
    <property type="status" value="NOT_ANNOTATED_CDS"/>
    <property type="molecule type" value="Genomic_DNA"/>
</dbReference>
<name>G1S2S2_NOMLE</name>
<dbReference type="AlphaFoldDB" id="G1S2S2"/>
<evidence type="ECO:0008006" key="4">
    <source>
        <dbReference type="Google" id="ProtNLM"/>
    </source>
</evidence>
<reference evidence="2" key="2">
    <citation type="submission" date="2025-08" db="UniProtKB">
        <authorList>
            <consortium name="Ensembl"/>
        </authorList>
    </citation>
    <scope>IDENTIFICATION</scope>
</reference>
<accession>G1S2S2</accession>
<reference evidence="2" key="3">
    <citation type="submission" date="2025-09" db="UniProtKB">
        <authorList>
            <consortium name="Ensembl"/>
        </authorList>
    </citation>
    <scope>IDENTIFICATION</scope>
</reference>
<evidence type="ECO:0000313" key="3">
    <source>
        <dbReference type="Proteomes" id="UP000001073"/>
    </source>
</evidence>
<sequence>MAHQGAQTGRRKPCVCPQCQQVFGDRWKLIRHQQRPFCCCSCGDSVSEKTSLSQSVLPHPREKTCRPGSVESVSLAPSSVAPGSASGLRPCGSPGSFLQHLPPSTLLPRPPFLYPGPPLSLQPLVPSGLPAGPAGPPGGLEVAQVPPATQPAAQQEGAMGPRRSASAGRDSREAVQAPGYPEPTREASQHRAARPLGEARTRLQRQCRAPPPPSNPHWRGALPVFPVWKASSQRSNLARH</sequence>
<reference evidence="2 3" key="1">
    <citation type="submission" date="2012-10" db="EMBL/GenBank/DDBJ databases">
        <authorList>
            <consortium name="Gibbon Genome Sequencing Consortium"/>
        </authorList>
    </citation>
    <scope>NUCLEOTIDE SEQUENCE [LARGE SCALE GENOMIC DNA]</scope>
</reference>
<dbReference type="Gene3D" id="3.30.160.60">
    <property type="entry name" value="Classic Zinc Finger"/>
    <property type="match status" value="1"/>
</dbReference>
<dbReference type="InParanoid" id="G1S2S2"/>
<dbReference type="Proteomes" id="UP000001073">
    <property type="component" value="Chromosome 2"/>
</dbReference>
<dbReference type="HOGENOM" id="CLU_796827_0_0_1"/>